<dbReference type="Proteomes" id="UP000008983">
    <property type="component" value="Unassembled WGS sequence"/>
</dbReference>
<dbReference type="OrthoDB" id="274726at2759"/>
<dbReference type="AlphaFoldDB" id="G0QXJ3"/>
<reference evidence="1 2" key="1">
    <citation type="submission" date="2011-07" db="EMBL/GenBank/DDBJ databases">
        <authorList>
            <person name="Coyne R."/>
            <person name="Brami D."/>
            <person name="Johnson J."/>
            <person name="Hostetler J."/>
            <person name="Hannick L."/>
            <person name="Clark T."/>
            <person name="Cassidy-Hanley D."/>
            <person name="Inman J."/>
        </authorList>
    </citation>
    <scope>NUCLEOTIDE SEQUENCE [LARGE SCALE GENOMIC DNA]</scope>
    <source>
        <strain evidence="1 2">G5</strain>
    </source>
</reference>
<dbReference type="GeneID" id="14906171"/>
<evidence type="ECO:0008006" key="3">
    <source>
        <dbReference type="Google" id="ProtNLM"/>
    </source>
</evidence>
<proteinExistence type="predicted"/>
<keyword evidence="2" id="KW-1185">Reference proteome</keyword>
<dbReference type="EMBL" id="GL984077">
    <property type="protein sequence ID" value="EGR30059.1"/>
    <property type="molecule type" value="Genomic_DNA"/>
</dbReference>
<dbReference type="GO" id="GO:0000398">
    <property type="term" value="P:mRNA splicing, via spliceosome"/>
    <property type="evidence" value="ECO:0007669"/>
    <property type="project" value="TreeGrafter"/>
</dbReference>
<dbReference type="RefSeq" id="XP_004031295.1">
    <property type="nucleotide sequence ID" value="XM_004031247.1"/>
</dbReference>
<evidence type="ECO:0000313" key="2">
    <source>
        <dbReference type="Proteomes" id="UP000008983"/>
    </source>
</evidence>
<dbReference type="eggNOG" id="KOG3485">
    <property type="taxonomic scope" value="Eukaryota"/>
</dbReference>
<dbReference type="OMA" id="YDRFNIH"/>
<dbReference type="PANTHER" id="PTHR20978">
    <property type="entry name" value="SPLICING FACTOR 3B SUBUNIT 5"/>
    <property type="match status" value="1"/>
</dbReference>
<dbReference type="InParanoid" id="G0QXJ3"/>
<gene>
    <name evidence="1" type="ORF">IMG5_143310</name>
</gene>
<dbReference type="STRING" id="857967.G0QXJ3"/>
<dbReference type="PANTHER" id="PTHR20978:SF0">
    <property type="entry name" value="SPLICING FACTOR 3B SUBUNIT 5"/>
    <property type="match status" value="1"/>
</dbReference>
<sequence>MLMDGPLLIKQVLFKNKYEYNSFLTDSSTSTCSLIFLIYFSNLNLQIQIEHLHLKYVGTGTQETTKWEWGTNIQRDSLASHIGHHSRLQYFAIAENESTMRLKNRFLNKMIQPCGPPPPARKKGEL</sequence>
<dbReference type="GO" id="GO:0005686">
    <property type="term" value="C:U2 snRNP"/>
    <property type="evidence" value="ECO:0007669"/>
    <property type="project" value="TreeGrafter"/>
</dbReference>
<dbReference type="GO" id="GO:0071011">
    <property type="term" value="C:precatalytic spliceosome"/>
    <property type="evidence" value="ECO:0007669"/>
    <property type="project" value="TreeGrafter"/>
</dbReference>
<dbReference type="Pfam" id="PF07189">
    <property type="entry name" value="SF3b10"/>
    <property type="match status" value="1"/>
</dbReference>
<dbReference type="InterPro" id="IPR009846">
    <property type="entry name" value="SF3b5/RDS3-10"/>
</dbReference>
<name>G0QXJ3_ICHMU</name>
<accession>G0QXJ3</accession>
<evidence type="ECO:0000313" key="1">
    <source>
        <dbReference type="EMBL" id="EGR30059.1"/>
    </source>
</evidence>
<organism evidence="1 2">
    <name type="scientific">Ichthyophthirius multifiliis</name>
    <name type="common">White spot disease agent</name>
    <name type="synonym">Ich</name>
    <dbReference type="NCBI Taxonomy" id="5932"/>
    <lineage>
        <taxon>Eukaryota</taxon>
        <taxon>Sar</taxon>
        <taxon>Alveolata</taxon>
        <taxon>Ciliophora</taxon>
        <taxon>Intramacronucleata</taxon>
        <taxon>Oligohymenophorea</taxon>
        <taxon>Hymenostomatida</taxon>
        <taxon>Ophryoglenina</taxon>
        <taxon>Ichthyophthirius</taxon>
    </lineage>
</organism>
<protein>
    <recommendedName>
        <fullName evidence="3">Splicing factor subunit</fullName>
    </recommendedName>
</protein>